<feature type="compositionally biased region" description="Basic and acidic residues" evidence="1">
    <location>
        <begin position="84"/>
        <end position="100"/>
    </location>
</feature>
<accession>A0A8B6GS45</accession>
<feature type="compositionally biased region" description="Basic and acidic residues" evidence="1">
    <location>
        <begin position="62"/>
        <end position="71"/>
    </location>
</feature>
<evidence type="ECO:0000313" key="2">
    <source>
        <dbReference type="EMBL" id="VDI68031.1"/>
    </source>
</evidence>
<keyword evidence="3" id="KW-1185">Reference proteome</keyword>
<gene>
    <name evidence="2" type="ORF">MGAL_10B040679</name>
</gene>
<dbReference type="AlphaFoldDB" id="A0A8B6GS45"/>
<sequence>MDWTLQDDEVGCEGKIRDPQKRSFKRGLEFQNYLKIQVRLTKQEVNNLSGREKRQCPQNRQTENEKRNSTHKERRNIFTVEDQENARRNETRSQKPDMHTVRAQGNAKRQRKTRPDRKRILEVRD</sequence>
<evidence type="ECO:0000313" key="3">
    <source>
        <dbReference type="Proteomes" id="UP000596742"/>
    </source>
</evidence>
<evidence type="ECO:0000256" key="1">
    <source>
        <dbReference type="SAM" id="MobiDB-lite"/>
    </source>
</evidence>
<comment type="caution">
    <text evidence="2">The sequence shown here is derived from an EMBL/GenBank/DDBJ whole genome shotgun (WGS) entry which is preliminary data.</text>
</comment>
<organism evidence="2 3">
    <name type="scientific">Mytilus galloprovincialis</name>
    <name type="common">Mediterranean mussel</name>
    <dbReference type="NCBI Taxonomy" id="29158"/>
    <lineage>
        <taxon>Eukaryota</taxon>
        <taxon>Metazoa</taxon>
        <taxon>Spiralia</taxon>
        <taxon>Lophotrochozoa</taxon>
        <taxon>Mollusca</taxon>
        <taxon>Bivalvia</taxon>
        <taxon>Autobranchia</taxon>
        <taxon>Pteriomorphia</taxon>
        <taxon>Mytilida</taxon>
        <taxon>Mytiloidea</taxon>
        <taxon>Mytilidae</taxon>
        <taxon>Mytilinae</taxon>
        <taxon>Mytilus</taxon>
    </lineage>
</organism>
<name>A0A8B6GS45_MYTGA</name>
<feature type="region of interest" description="Disordered" evidence="1">
    <location>
        <begin position="48"/>
        <end position="125"/>
    </location>
</feature>
<feature type="compositionally biased region" description="Basic residues" evidence="1">
    <location>
        <begin position="108"/>
        <end position="117"/>
    </location>
</feature>
<protein>
    <submittedName>
        <fullName evidence="2">Uncharacterized protein</fullName>
    </submittedName>
</protein>
<reference evidence="2" key="1">
    <citation type="submission" date="2018-11" db="EMBL/GenBank/DDBJ databases">
        <authorList>
            <person name="Alioto T."/>
            <person name="Alioto T."/>
        </authorList>
    </citation>
    <scope>NUCLEOTIDE SEQUENCE</scope>
</reference>
<proteinExistence type="predicted"/>
<dbReference type="EMBL" id="UYJE01008866">
    <property type="protein sequence ID" value="VDI68031.1"/>
    <property type="molecule type" value="Genomic_DNA"/>
</dbReference>
<dbReference type="Proteomes" id="UP000596742">
    <property type="component" value="Unassembled WGS sequence"/>
</dbReference>